<evidence type="ECO:0000256" key="1">
    <source>
        <dbReference type="SAM" id="MobiDB-lite"/>
    </source>
</evidence>
<feature type="compositionally biased region" description="Basic residues" evidence="1">
    <location>
        <begin position="111"/>
        <end position="124"/>
    </location>
</feature>
<dbReference type="EMBL" id="CADCUK010000088">
    <property type="protein sequence ID" value="CAA9371153.1"/>
    <property type="molecule type" value="Genomic_DNA"/>
</dbReference>
<feature type="compositionally biased region" description="Low complexity" evidence="1">
    <location>
        <begin position="125"/>
        <end position="139"/>
    </location>
</feature>
<sequence>ERSHHPRRGRRRRDPGDRRARPRGHGWLDRAVGRPWSRRAEAREGAPARRGAARRDDAGDGRPDDVQPDAGGPGAAGHPGGAADGEGAGRPRPGLGLAPGGRGHPQAVQPRHAHRPDRRARRRAPAAGSPRPEAAALRL</sequence>
<accession>A0A6J4MYG0</accession>
<proteinExistence type="predicted"/>
<feature type="compositionally biased region" description="Gly residues" evidence="1">
    <location>
        <begin position="71"/>
        <end position="88"/>
    </location>
</feature>
<evidence type="ECO:0000313" key="2">
    <source>
        <dbReference type="EMBL" id="CAA9371153.1"/>
    </source>
</evidence>
<feature type="compositionally biased region" description="Basic and acidic residues" evidence="1">
    <location>
        <begin position="26"/>
        <end position="65"/>
    </location>
</feature>
<feature type="compositionally biased region" description="Basic residues" evidence="1">
    <location>
        <begin position="1"/>
        <end position="13"/>
    </location>
</feature>
<reference evidence="2" key="1">
    <citation type="submission" date="2020-02" db="EMBL/GenBank/DDBJ databases">
        <authorList>
            <person name="Meier V. D."/>
        </authorList>
    </citation>
    <scope>NUCLEOTIDE SEQUENCE</scope>
    <source>
        <strain evidence="2">AVDCRST_MAG47</strain>
    </source>
</reference>
<feature type="region of interest" description="Disordered" evidence="1">
    <location>
        <begin position="1"/>
        <end position="139"/>
    </location>
</feature>
<protein>
    <submittedName>
        <fullName evidence="2">Uncharacterized protein</fullName>
    </submittedName>
</protein>
<name>A0A6J4MYG0_9ACTN</name>
<feature type="non-terminal residue" evidence="2">
    <location>
        <position position="139"/>
    </location>
</feature>
<organism evidence="2">
    <name type="scientific">uncultured Nocardioidaceae bacterium</name>
    <dbReference type="NCBI Taxonomy" id="253824"/>
    <lineage>
        <taxon>Bacteria</taxon>
        <taxon>Bacillati</taxon>
        <taxon>Actinomycetota</taxon>
        <taxon>Actinomycetes</taxon>
        <taxon>Propionibacteriales</taxon>
        <taxon>Nocardioidaceae</taxon>
        <taxon>environmental samples</taxon>
    </lineage>
</organism>
<feature type="non-terminal residue" evidence="2">
    <location>
        <position position="1"/>
    </location>
</feature>
<gene>
    <name evidence="2" type="ORF">AVDCRST_MAG47-1237</name>
</gene>
<dbReference type="AlphaFoldDB" id="A0A6J4MYG0"/>